<dbReference type="Proteomes" id="UP000007509">
    <property type="component" value="Unassembled WGS sequence"/>
</dbReference>
<gene>
    <name evidence="1" type="ORF">PMI13_02406</name>
</gene>
<comment type="caution">
    <text evidence="1">The sequence shown here is derived from an EMBL/GenBank/DDBJ whole genome shotgun (WGS) entry which is preliminary data.</text>
</comment>
<organism evidence="1 2">
    <name type="scientific">Chryseobacterium populi</name>
    <dbReference type="NCBI Taxonomy" id="1144316"/>
    <lineage>
        <taxon>Bacteria</taxon>
        <taxon>Pseudomonadati</taxon>
        <taxon>Bacteroidota</taxon>
        <taxon>Flavobacteriia</taxon>
        <taxon>Flavobacteriales</taxon>
        <taxon>Weeksellaceae</taxon>
        <taxon>Chryseobacterium group</taxon>
        <taxon>Chryseobacterium</taxon>
    </lineage>
</organism>
<name>J3CH41_9FLAO</name>
<accession>J3CH41</accession>
<evidence type="ECO:0008006" key="3">
    <source>
        <dbReference type="Google" id="ProtNLM"/>
    </source>
</evidence>
<protein>
    <recommendedName>
        <fullName evidence="3">MORN repeat protein</fullName>
    </recommendedName>
</protein>
<reference evidence="1 2" key="1">
    <citation type="journal article" date="2012" name="J. Bacteriol.">
        <title>Twenty-one genome sequences from Pseudomonas species and 19 genome sequences from diverse bacteria isolated from the rhizosphere and endosphere of Populus deltoides.</title>
        <authorList>
            <person name="Brown S.D."/>
            <person name="Utturkar S.M."/>
            <person name="Klingeman D.M."/>
            <person name="Johnson C.M."/>
            <person name="Martin S.L."/>
            <person name="Land M.L."/>
            <person name="Lu T.Y."/>
            <person name="Schadt C.W."/>
            <person name="Doktycz M.J."/>
            <person name="Pelletier D.A."/>
        </authorList>
    </citation>
    <scope>NUCLEOTIDE SEQUENCE [LARGE SCALE GENOMIC DNA]</scope>
    <source>
        <strain evidence="1 2">CF314</strain>
    </source>
</reference>
<evidence type="ECO:0000313" key="2">
    <source>
        <dbReference type="Proteomes" id="UP000007509"/>
    </source>
</evidence>
<sequence>MNQYIRDENKVNKRDGKWKEEYSSDDGVLTAIGKYDKGEKKGVWKTYSDTKDFKHKLYQKDKIKKGLTKTRRYFPNGKIMEVGQSKLDISKDQRHWYYIGDWKYYNDKGELLYIKKYHDGKKTDGISYKK</sequence>
<proteinExistence type="predicted"/>
<dbReference type="EMBL" id="AKJY01000043">
    <property type="protein sequence ID" value="EJL71276.1"/>
    <property type="molecule type" value="Genomic_DNA"/>
</dbReference>
<dbReference type="OrthoDB" id="8536728at2"/>
<dbReference type="SUPFAM" id="SSF82185">
    <property type="entry name" value="Histone H3 K4-specific methyltransferase SET7/9 N-terminal domain"/>
    <property type="match status" value="1"/>
</dbReference>
<dbReference type="AlphaFoldDB" id="J3CH41"/>
<dbReference type="Gene3D" id="3.90.930.1">
    <property type="match status" value="1"/>
</dbReference>
<keyword evidence="2" id="KW-1185">Reference proteome</keyword>
<dbReference type="PATRIC" id="fig|1144316.3.peg.2426"/>
<evidence type="ECO:0000313" key="1">
    <source>
        <dbReference type="EMBL" id="EJL71276.1"/>
    </source>
</evidence>